<dbReference type="Pfam" id="PF13563">
    <property type="entry name" value="2_5_RNA_ligase2"/>
    <property type="match status" value="1"/>
</dbReference>
<keyword evidence="2" id="KW-1185">Reference proteome</keyword>
<dbReference type="Proteomes" id="UP000305546">
    <property type="component" value="Unassembled WGS sequence"/>
</dbReference>
<reference evidence="1 2" key="1">
    <citation type="submission" date="2019-06" db="EMBL/GenBank/DDBJ databases">
        <title>Amycolatopsis alkalitolerans sp. nov., isolated from Gastrodia elata Blume.</title>
        <authorList>
            <person name="Narsing Rao M.P."/>
            <person name="Li W.J."/>
        </authorList>
    </citation>
    <scope>NUCLEOTIDE SEQUENCE [LARGE SCALE GENOMIC DNA]</scope>
    <source>
        <strain evidence="1 2">SYSUP0005</strain>
    </source>
</reference>
<dbReference type="OrthoDB" id="3397424at2"/>
<comment type="caution">
    <text evidence="1">The sequence shown here is derived from an EMBL/GenBank/DDBJ whole genome shotgun (WGS) entry which is preliminary data.</text>
</comment>
<name>A0A5C4M2G5_9PSEU</name>
<evidence type="ECO:0000313" key="2">
    <source>
        <dbReference type="Proteomes" id="UP000305546"/>
    </source>
</evidence>
<dbReference type="InterPro" id="IPR009097">
    <property type="entry name" value="Cyclic_Pdiesterase"/>
</dbReference>
<accession>A0A5C4M2G5</accession>
<sequence length="174" mass="19036">MALAVCLLFDGPADRALRGLWDRIEEQGVPTLRSHTHGMHHPHLSLAVLLDWDVDKVRAAVEALPDRGPFEIHFEAVGVFPRGRVSLIPAGPDDLVARQQAVVEAVRGTGALMHKHYEIGRWLPHCSLAPRASLRELPAVAALAYEIFPLTARITRAALINSSTGEQWALATLP</sequence>
<evidence type="ECO:0000313" key="1">
    <source>
        <dbReference type="EMBL" id="TNC26418.1"/>
    </source>
</evidence>
<dbReference type="EMBL" id="VDFW01000008">
    <property type="protein sequence ID" value="TNC26418.1"/>
    <property type="molecule type" value="Genomic_DNA"/>
</dbReference>
<proteinExistence type="predicted"/>
<dbReference type="RefSeq" id="WP_139096707.1">
    <property type="nucleotide sequence ID" value="NZ_VDFW01000008.1"/>
</dbReference>
<keyword evidence="1" id="KW-0436">Ligase</keyword>
<dbReference type="GO" id="GO:0016874">
    <property type="term" value="F:ligase activity"/>
    <property type="evidence" value="ECO:0007669"/>
    <property type="project" value="UniProtKB-KW"/>
</dbReference>
<gene>
    <name evidence="1" type="ORF">FG385_11720</name>
</gene>
<dbReference type="AlphaFoldDB" id="A0A5C4M2G5"/>
<dbReference type="Gene3D" id="3.90.1140.10">
    <property type="entry name" value="Cyclic phosphodiesterase"/>
    <property type="match status" value="1"/>
</dbReference>
<dbReference type="SUPFAM" id="SSF55144">
    <property type="entry name" value="LigT-like"/>
    <property type="match status" value="1"/>
</dbReference>
<protein>
    <submittedName>
        <fullName evidence="1">2'-5' RNA ligase family protein</fullName>
    </submittedName>
</protein>
<organism evidence="1 2">
    <name type="scientific">Amycolatopsis alkalitolerans</name>
    <dbReference type="NCBI Taxonomy" id="2547244"/>
    <lineage>
        <taxon>Bacteria</taxon>
        <taxon>Bacillati</taxon>
        <taxon>Actinomycetota</taxon>
        <taxon>Actinomycetes</taxon>
        <taxon>Pseudonocardiales</taxon>
        <taxon>Pseudonocardiaceae</taxon>
        <taxon>Amycolatopsis</taxon>
    </lineage>
</organism>